<gene>
    <name evidence="4" type="ORF">SAMN05444370_1085</name>
</gene>
<evidence type="ECO:0000313" key="4">
    <source>
        <dbReference type="EMBL" id="SEA63349.1"/>
    </source>
</evidence>
<dbReference type="GO" id="GO:0005576">
    <property type="term" value="C:extracellular region"/>
    <property type="evidence" value="ECO:0007669"/>
    <property type="project" value="UniProtKB-SubCell"/>
</dbReference>
<dbReference type="InterPro" id="IPR011049">
    <property type="entry name" value="Serralysin-like_metalloprot_C"/>
</dbReference>
<dbReference type="PRINTS" id="PR00313">
    <property type="entry name" value="CABNDNGRPT"/>
</dbReference>
<dbReference type="Gene3D" id="2.150.10.10">
    <property type="entry name" value="Serralysin-like metalloprotease, C-terminal"/>
    <property type="match status" value="2"/>
</dbReference>
<keyword evidence="5" id="KW-1185">Reference proteome</keyword>
<evidence type="ECO:0000256" key="1">
    <source>
        <dbReference type="ARBA" id="ARBA00004613"/>
    </source>
</evidence>
<dbReference type="AlphaFoldDB" id="A0A1H4CSS4"/>
<dbReference type="InterPro" id="IPR050557">
    <property type="entry name" value="RTX_toxin/Mannuronan_C5-epim"/>
</dbReference>
<dbReference type="GO" id="GO:0005509">
    <property type="term" value="F:calcium ion binding"/>
    <property type="evidence" value="ECO:0007669"/>
    <property type="project" value="InterPro"/>
</dbReference>
<evidence type="ECO:0000313" key="5">
    <source>
        <dbReference type="Proteomes" id="UP000198703"/>
    </source>
</evidence>
<feature type="region of interest" description="Disordered" evidence="3">
    <location>
        <begin position="204"/>
        <end position="228"/>
    </location>
</feature>
<dbReference type="STRING" id="89524.SAMN05444370_1085"/>
<accession>A0A1H4CSS4</accession>
<dbReference type="InterPro" id="IPR001343">
    <property type="entry name" value="Hemolysn_Ca-bd"/>
</dbReference>
<dbReference type="SUPFAM" id="SSF51120">
    <property type="entry name" value="beta-Roll"/>
    <property type="match status" value="1"/>
</dbReference>
<dbReference type="PROSITE" id="PS00330">
    <property type="entry name" value="HEMOLYSIN_CALCIUM"/>
    <property type="match status" value="2"/>
</dbReference>
<comment type="subcellular location">
    <subcellularLocation>
        <location evidence="1">Secreted</location>
    </subcellularLocation>
</comment>
<dbReference type="Pfam" id="PF00353">
    <property type="entry name" value="HemolysinCabind"/>
    <property type="match status" value="4"/>
</dbReference>
<evidence type="ECO:0000256" key="3">
    <source>
        <dbReference type="SAM" id="MobiDB-lite"/>
    </source>
</evidence>
<name>A0A1H4CSS4_9RHOB</name>
<proteinExistence type="predicted"/>
<dbReference type="PANTHER" id="PTHR38340:SF1">
    <property type="entry name" value="S-LAYER PROTEIN"/>
    <property type="match status" value="1"/>
</dbReference>
<protein>
    <submittedName>
        <fullName evidence="4">Hemolysin-type calcium-binding repeat-containing protein</fullName>
    </submittedName>
</protein>
<dbReference type="RefSeq" id="WP_175478894.1">
    <property type="nucleotide sequence ID" value="NZ_FNQM01000008.1"/>
</dbReference>
<evidence type="ECO:0000256" key="2">
    <source>
        <dbReference type="ARBA" id="ARBA00022525"/>
    </source>
</evidence>
<sequence>MTPDQIPDIAVDTAADTVTLSGALRWTNVRDGIFLAREVTPYVITLPFSGTPFDPSYAIPELPNGQLEIGDGAAVVLGDPKTTAETDSATGLRFGLVAAPPEQTPEGLSSYALLIEQFTRTYAPGKLDGDQTFQFLIGFDAAFAAISGVTAAMQVRTPVISSGSSIVDPFISTDLSTDELYRGDNAFAATDVDAAVAAASGVTGDGATDSGSVNEGVGETPPVVEEPGGIDIEIPEIDEPSVAGATEGPDRLTGTPGEDAIAALGGSDTVKGLDGADDIDLGAGDDIALSGGGNDTIRGGAGDDTIKSGAGDDLIDGGDGNDVILSGDGNDTILGGAGNDVIKPGRGDDQMDGGAGDDILVGFRGDEVLVGGAGNDTLLGNLDDDTITGGAGDDRMQGGPGRDVFVFDTPEWGHDRIVLDFLPQSDTLDFRGSGLALADLSITQAGDNVLIEAGDSSILINSARFGALDVADFAGDVLLFG</sequence>
<dbReference type="InterPro" id="IPR018511">
    <property type="entry name" value="Hemolysin-typ_Ca-bd_CS"/>
</dbReference>
<dbReference type="EMBL" id="FNQM01000008">
    <property type="protein sequence ID" value="SEA63349.1"/>
    <property type="molecule type" value="Genomic_DNA"/>
</dbReference>
<reference evidence="4 5" key="1">
    <citation type="submission" date="2016-10" db="EMBL/GenBank/DDBJ databases">
        <authorList>
            <person name="de Groot N.N."/>
        </authorList>
    </citation>
    <scope>NUCLEOTIDE SEQUENCE [LARGE SCALE GENOMIC DNA]</scope>
    <source>
        <strain evidence="4 5">DSM 15345</strain>
    </source>
</reference>
<dbReference type="Proteomes" id="UP000198703">
    <property type="component" value="Unassembled WGS sequence"/>
</dbReference>
<dbReference type="PANTHER" id="PTHR38340">
    <property type="entry name" value="S-LAYER PROTEIN"/>
    <property type="match status" value="1"/>
</dbReference>
<keyword evidence="2" id="KW-0964">Secreted</keyword>
<organism evidence="4 5">
    <name type="scientific">Rubrimonas cliftonensis</name>
    <dbReference type="NCBI Taxonomy" id="89524"/>
    <lineage>
        <taxon>Bacteria</taxon>
        <taxon>Pseudomonadati</taxon>
        <taxon>Pseudomonadota</taxon>
        <taxon>Alphaproteobacteria</taxon>
        <taxon>Rhodobacterales</taxon>
        <taxon>Paracoccaceae</taxon>
        <taxon>Rubrimonas</taxon>
    </lineage>
</organism>